<protein>
    <submittedName>
        <fullName evidence="2">Uncharacterized protein</fullName>
    </submittedName>
</protein>
<evidence type="ECO:0000313" key="2">
    <source>
        <dbReference type="EMBL" id="GAG82887.1"/>
    </source>
</evidence>
<name>X1BNW5_9ZZZZ</name>
<evidence type="ECO:0000256" key="1">
    <source>
        <dbReference type="SAM" id="MobiDB-lite"/>
    </source>
</evidence>
<feature type="compositionally biased region" description="Basic and acidic residues" evidence="1">
    <location>
        <begin position="234"/>
        <end position="244"/>
    </location>
</feature>
<feature type="non-terminal residue" evidence="2">
    <location>
        <position position="1"/>
    </location>
</feature>
<gene>
    <name evidence="2" type="ORF">S01H4_21830</name>
</gene>
<dbReference type="EMBL" id="BART01009936">
    <property type="protein sequence ID" value="GAG82887.1"/>
    <property type="molecule type" value="Genomic_DNA"/>
</dbReference>
<sequence>ELNESLPLPFMLDNNKGRIIRYEQVNKIKKSIKKFKPEEIFHLSNDRIADEVHGVRILDSLKWLIEARNEAMTDWKTVLHRNVRPIRLWYLDTDDETEIAAFKLKTDTATSKFENIYIPKGTVETEIATVAPNQTLNPLQWIDKLNDYFFQAVNVPQIIIGNAKEFTDASGKIVYLSYEQSVKAEQLYVEEQVLGQLNLWIQLTFPASLQSDTVTDQPSMELEEEPQEQATQPKDTKAELQGKK</sequence>
<proteinExistence type="predicted"/>
<organism evidence="2">
    <name type="scientific">marine sediment metagenome</name>
    <dbReference type="NCBI Taxonomy" id="412755"/>
    <lineage>
        <taxon>unclassified sequences</taxon>
        <taxon>metagenomes</taxon>
        <taxon>ecological metagenomes</taxon>
    </lineage>
</organism>
<comment type="caution">
    <text evidence="2">The sequence shown here is derived from an EMBL/GenBank/DDBJ whole genome shotgun (WGS) entry which is preliminary data.</text>
</comment>
<accession>X1BNW5</accession>
<reference evidence="2" key="1">
    <citation type="journal article" date="2014" name="Front. Microbiol.">
        <title>High frequency of phylogenetically diverse reductive dehalogenase-homologous genes in deep subseafloor sedimentary metagenomes.</title>
        <authorList>
            <person name="Kawai M."/>
            <person name="Futagami T."/>
            <person name="Toyoda A."/>
            <person name="Takaki Y."/>
            <person name="Nishi S."/>
            <person name="Hori S."/>
            <person name="Arai W."/>
            <person name="Tsubouchi T."/>
            <person name="Morono Y."/>
            <person name="Uchiyama I."/>
            <person name="Ito T."/>
            <person name="Fujiyama A."/>
            <person name="Inagaki F."/>
            <person name="Takami H."/>
        </authorList>
    </citation>
    <scope>NUCLEOTIDE SEQUENCE</scope>
    <source>
        <strain evidence="2">Expedition CK06-06</strain>
    </source>
</reference>
<feature type="region of interest" description="Disordered" evidence="1">
    <location>
        <begin position="212"/>
        <end position="244"/>
    </location>
</feature>
<dbReference type="AlphaFoldDB" id="X1BNW5"/>